<dbReference type="RefSeq" id="WP_015831228.1">
    <property type="nucleotide sequence ID" value="NC_012969.1"/>
</dbReference>
<accession>C6XBR3</accession>
<name>C6XBR3_METGS</name>
<reference evidence="2" key="1">
    <citation type="submission" date="2009-07" db="EMBL/GenBank/DDBJ databases">
        <title>Complete sequence of chromosome of Methylovorus sp. SIP3-4.</title>
        <authorList>
            <person name="Lucas S."/>
            <person name="Copeland A."/>
            <person name="Lapidus A."/>
            <person name="Glavina del Rio T."/>
            <person name="Tice H."/>
            <person name="Bruce D."/>
            <person name="Goodwin L."/>
            <person name="Pitluck S."/>
            <person name="Clum A."/>
            <person name="Larimer F."/>
            <person name="Land M."/>
            <person name="Hauser L."/>
            <person name="Kyrpides N."/>
            <person name="Mikhailova N."/>
            <person name="Kayluzhnaya M."/>
            <person name="Chistoserdova L."/>
        </authorList>
    </citation>
    <scope>NUCLEOTIDE SEQUENCE [LARGE SCALE GENOMIC DNA]</scope>
    <source>
        <strain evidence="2">SIP3-4</strain>
    </source>
</reference>
<evidence type="ECO:0000313" key="2">
    <source>
        <dbReference type="Proteomes" id="UP000002743"/>
    </source>
</evidence>
<dbReference type="KEGG" id="mei:Msip34_2796"/>
<dbReference type="AlphaFoldDB" id="C6XBR3"/>
<dbReference type="STRING" id="582744.Msip34_2796"/>
<proteinExistence type="predicted"/>
<evidence type="ECO:0000313" key="1">
    <source>
        <dbReference type="EMBL" id="ACT52033.1"/>
    </source>
</evidence>
<keyword evidence="2" id="KW-1185">Reference proteome</keyword>
<dbReference type="HOGENOM" id="CLU_2753233_0_0_4"/>
<protein>
    <submittedName>
        <fullName evidence="1">Uncharacterized protein</fullName>
    </submittedName>
</protein>
<reference evidence="1 2" key="2">
    <citation type="journal article" date="2011" name="J. Bacteriol.">
        <title>Genomes of three methylotrophs from a single niche uncover genetic and metabolic divergence of Methylophilaceae.</title>
        <authorList>
            <person name="Lapidus A."/>
            <person name="Clum A."/>
            <person name="Labutti K."/>
            <person name="Kaluzhnaya M.G."/>
            <person name="Lim S."/>
            <person name="Beck D.A."/>
            <person name="Glavina Del Rio T."/>
            <person name="Nolan M."/>
            <person name="Mavromatis K."/>
            <person name="Huntemann M."/>
            <person name="Lucas S."/>
            <person name="Lidstrom M.E."/>
            <person name="Ivanova N."/>
            <person name="Chistoserdova L."/>
        </authorList>
    </citation>
    <scope>NUCLEOTIDE SEQUENCE [LARGE SCALE GENOMIC DNA]</scope>
    <source>
        <strain evidence="1 2">SIP3-4</strain>
    </source>
</reference>
<gene>
    <name evidence="1" type="ordered locus">Msip34_2796</name>
</gene>
<sequence length="70" mass="7893">MTEELMNVWDRYAAAAMNALIRARAQAEGRMDANDLCEQAAKLADFMMIERAKRGNPDAVYDEIERAIDA</sequence>
<dbReference type="EMBL" id="CP001674">
    <property type="protein sequence ID" value="ACT52033.1"/>
    <property type="molecule type" value="Genomic_DNA"/>
</dbReference>
<dbReference type="Proteomes" id="UP000002743">
    <property type="component" value="Chromosome"/>
</dbReference>
<organism evidence="1 2">
    <name type="scientific">Methylovorus glucosotrophus (strain SIP3-4)</name>
    <dbReference type="NCBI Taxonomy" id="582744"/>
    <lineage>
        <taxon>Bacteria</taxon>
        <taxon>Pseudomonadati</taxon>
        <taxon>Pseudomonadota</taxon>
        <taxon>Betaproteobacteria</taxon>
        <taxon>Nitrosomonadales</taxon>
        <taxon>Methylophilaceae</taxon>
        <taxon>Methylovorus</taxon>
    </lineage>
</organism>